<evidence type="ECO:0000313" key="1">
    <source>
        <dbReference type="EMBL" id="MPN11668.1"/>
    </source>
</evidence>
<reference evidence="1" key="1">
    <citation type="submission" date="2019-08" db="EMBL/GenBank/DDBJ databases">
        <authorList>
            <person name="Kucharzyk K."/>
            <person name="Murdoch R.W."/>
            <person name="Higgins S."/>
            <person name="Loffler F."/>
        </authorList>
    </citation>
    <scope>NUCLEOTIDE SEQUENCE</scope>
</reference>
<gene>
    <name evidence="1" type="ORF">SDC9_158972</name>
</gene>
<accession>A0A645FBC6</accession>
<dbReference type="AlphaFoldDB" id="A0A645FBC6"/>
<sequence length="139" mass="14755">MWFSHKNIGAHAANVPQDVPVATESTAVTKNETTATVLPVTPRESAIFTKDAPTPVDINASAIAYASISMKKTRFKCFTLSTAQSTKSLNLNLSVNDATINAYIVAIGAAIKQSIPEIIKPASTNTGENLNSPTQNPIR</sequence>
<dbReference type="EMBL" id="VSSQ01057901">
    <property type="protein sequence ID" value="MPN11668.1"/>
    <property type="molecule type" value="Genomic_DNA"/>
</dbReference>
<proteinExistence type="predicted"/>
<protein>
    <submittedName>
        <fullName evidence="1">Uncharacterized protein</fullName>
    </submittedName>
</protein>
<name>A0A645FBC6_9ZZZZ</name>
<comment type="caution">
    <text evidence="1">The sequence shown here is derived from an EMBL/GenBank/DDBJ whole genome shotgun (WGS) entry which is preliminary data.</text>
</comment>
<organism evidence="1">
    <name type="scientific">bioreactor metagenome</name>
    <dbReference type="NCBI Taxonomy" id="1076179"/>
    <lineage>
        <taxon>unclassified sequences</taxon>
        <taxon>metagenomes</taxon>
        <taxon>ecological metagenomes</taxon>
    </lineage>
</organism>